<feature type="domain" description="TonB-dependent receptor plug" evidence="15">
    <location>
        <begin position="55"/>
        <end position="161"/>
    </location>
</feature>
<dbReference type="InterPro" id="IPR037066">
    <property type="entry name" value="Plug_dom_sf"/>
</dbReference>
<dbReference type="KEGG" id="elq:Ga0102493_113010"/>
<reference evidence="16 17" key="1">
    <citation type="submission" date="2014-04" db="EMBL/GenBank/DDBJ databases">
        <title>A comprehensive comparison of genomes of Erythrobacter spp. Strains.</title>
        <authorList>
            <person name="Zheng Q."/>
        </authorList>
    </citation>
    <scope>NUCLEOTIDE SEQUENCE [LARGE SCALE GENOMIC DNA]</scope>
    <source>
        <strain evidence="16 17">DSM 8509</strain>
    </source>
</reference>
<keyword evidence="17" id="KW-1185">Reference proteome</keyword>
<feature type="domain" description="TonB-dependent receptor-like beta-barrel" evidence="14">
    <location>
        <begin position="209"/>
        <end position="765"/>
    </location>
</feature>
<dbReference type="PATRIC" id="fig|39960.10.peg.2102"/>
<dbReference type="GO" id="GO:0006826">
    <property type="term" value="P:iron ion transport"/>
    <property type="evidence" value="ECO:0007669"/>
    <property type="project" value="UniProtKB-KW"/>
</dbReference>
<sequence length="803" mass="86731">MGRFTQGTSIGAIAASLALAAPPAVFAQDNEEAEAETARASNTIIVTARSRAEDIQDVPIAITAFGEEDIDRRGLQELDDVARFTPGFSFEDFSGGFAQPVIRGQATTRVTALESNVSTFFDGIYMPRSWAVDIGTVNLSRIEIVKGPQSARYGRNAFSGAINYIPKKAELTGEIEGELTATIGSDERYDGGIFLNFSPVDNFALAASYNYSSFDGTWNNAHPFADTLNADGPSTTGNVGGWENEALSISAAAEIAPGIRLNASYNYFDVSQEARASRYFADSTGGILDPEQSLDLTPITNAGALRFGNFPLLRGEFPGPADSVLVDPRSFANQSQTGIFRAEVDAEITDSLTFNYIFGNVNGDVNIGTSGEPDPINCGTVVNIVGPLCNFQQTPVGGIDYDTHEARLTFDNSQIRASVGGFISDGTDTNRFASINLQPITDANNFQPLNGTPVPNLNPAGPFNILLADENTRTEVVSVFGELYWTSADGRLTLGAETRYSETEITAIDNRREATLNETFDEFTPRFTVEYEFNPDVMLFATAARGAKAGGFNVTARNIEDRTFGPETNWTYEAGIKSAFLNGDLIFNASLFYTDWQDIQINAADEDPADPTNPNVPNITVNLGDAEVYGIELATRWQASDNFSLDATFSHTEATYGDGTVDSRFSRGTPGVNVPCDNVVCNANGDIGGNEVERTPPTQASFGAQWDGELGGGNSYFLRGDASWQSEFFGDSANVSIIPDRFLVNASAGLTFDDRYSIRVWARNLLDETYTSNAFIVVLPFGNTFGQFFGERRTFGATVTADF</sequence>
<evidence type="ECO:0000256" key="13">
    <source>
        <dbReference type="SAM" id="SignalP"/>
    </source>
</evidence>
<comment type="subcellular location">
    <subcellularLocation>
        <location evidence="1 11">Cell outer membrane</location>
        <topology evidence="1 11">Multi-pass membrane protein</topology>
    </subcellularLocation>
</comment>
<dbReference type="EMBL" id="JMIX01000003">
    <property type="protein sequence ID" value="KEO98520.1"/>
    <property type="molecule type" value="Genomic_DNA"/>
</dbReference>
<keyword evidence="13" id="KW-0732">Signal</keyword>
<dbReference type="RefSeq" id="WP_034900733.1">
    <property type="nucleotide sequence ID" value="NZ_CP017057.1"/>
</dbReference>
<dbReference type="InterPro" id="IPR039426">
    <property type="entry name" value="TonB-dep_rcpt-like"/>
</dbReference>
<feature type="chain" id="PRO_5001697576" description="TonB-dependent receptor" evidence="13">
    <location>
        <begin position="28"/>
        <end position="803"/>
    </location>
</feature>
<accession>A0A074N0M5</accession>
<evidence type="ECO:0000259" key="15">
    <source>
        <dbReference type="Pfam" id="PF07715"/>
    </source>
</evidence>
<name>A0A074N0M5_9SPHN</name>
<dbReference type="PROSITE" id="PS52016">
    <property type="entry name" value="TONB_DEPENDENT_REC_3"/>
    <property type="match status" value="1"/>
</dbReference>
<keyword evidence="7" id="KW-0406">Ion transport</keyword>
<evidence type="ECO:0000256" key="10">
    <source>
        <dbReference type="ARBA" id="ARBA00023237"/>
    </source>
</evidence>
<protein>
    <recommendedName>
        <fullName evidence="18">TonB-dependent receptor</fullName>
    </recommendedName>
</protein>
<proteinExistence type="inferred from homology"/>
<keyword evidence="3 11" id="KW-1134">Transmembrane beta strand</keyword>
<dbReference type="Gene3D" id="2.170.130.10">
    <property type="entry name" value="TonB-dependent receptor, plug domain"/>
    <property type="match status" value="1"/>
</dbReference>
<evidence type="ECO:0000256" key="3">
    <source>
        <dbReference type="ARBA" id="ARBA00022452"/>
    </source>
</evidence>
<evidence type="ECO:0000256" key="12">
    <source>
        <dbReference type="RuleBase" id="RU003357"/>
    </source>
</evidence>
<evidence type="ECO:0000256" key="6">
    <source>
        <dbReference type="ARBA" id="ARBA00023004"/>
    </source>
</evidence>
<dbReference type="AlphaFoldDB" id="A0A074N0M5"/>
<dbReference type="Gene3D" id="2.40.170.20">
    <property type="entry name" value="TonB-dependent receptor, beta-barrel domain"/>
    <property type="match status" value="1"/>
</dbReference>
<evidence type="ECO:0000313" key="17">
    <source>
        <dbReference type="Proteomes" id="UP000027866"/>
    </source>
</evidence>
<keyword evidence="8 12" id="KW-0798">TonB box</keyword>
<keyword evidence="4" id="KW-0410">Iron transport</keyword>
<keyword evidence="10 11" id="KW-0998">Cell outer membrane</keyword>
<dbReference type="InterPro" id="IPR012910">
    <property type="entry name" value="Plug_dom"/>
</dbReference>
<dbReference type="GO" id="GO:0009279">
    <property type="term" value="C:cell outer membrane"/>
    <property type="evidence" value="ECO:0007669"/>
    <property type="project" value="UniProtKB-SubCell"/>
</dbReference>
<evidence type="ECO:0000256" key="2">
    <source>
        <dbReference type="ARBA" id="ARBA00022448"/>
    </source>
</evidence>
<feature type="signal peptide" evidence="13">
    <location>
        <begin position="1"/>
        <end position="27"/>
    </location>
</feature>
<dbReference type="PANTHER" id="PTHR32552">
    <property type="entry name" value="FERRICHROME IRON RECEPTOR-RELATED"/>
    <property type="match status" value="1"/>
</dbReference>
<dbReference type="InterPro" id="IPR036942">
    <property type="entry name" value="Beta-barrel_TonB_sf"/>
</dbReference>
<dbReference type="Pfam" id="PF07715">
    <property type="entry name" value="Plug"/>
    <property type="match status" value="1"/>
</dbReference>
<evidence type="ECO:0000256" key="7">
    <source>
        <dbReference type="ARBA" id="ARBA00023065"/>
    </source>
</evidence>
<evidence type="ECO:0000313" key="16">
    <source>
        <dbReference type="EMBL" id="KEO98520.1"/>
    </source>
</evidence>
<dbReference type="PANTHER" id="PTHR32552:SF81">
    <property type="entry name" value="TONB-DEPENDENT OUTER MEMBRANE RECEPTOR"/>
    <property type="match status" value="1"/>
</dbReference>
<gene>
    <name evidence="16" type="ORF">EH32_05245</name>
</gene>
<keyword evidence="2 11" id="KW-0813">Transport</keyword>
<organism evidence="16 17">
    <name type="scientific">Erythrobacter litoralis</name>
    <dbReference type="NCBI Taxonomy" id="39960"/>
    <lineage>
        <taxon>Bacteria</taxon>
        <taxon>Pseudomonadati</taxon>
        <taxon>Pseudomonadota</taxon>
        <taxon>Alphaproteobacteria</taxon>
        <taxon>Sphingomonadales</taxon>
        <taxon>Erythrobacteraceae</taxon>
        <taxon>Erythrobacter/Porphyrobacter group</taxon>
        <taxon>Erythrobacter</taxon>
    </lineage>
</organism>
<comment type="caution">
    <text evidence="16">The sequence shown here is derived from an EMBL/GenBank/DDBJ whole genome shotgun (WGS) entry which is preliminary data.</text>
</comment>
<evidence type="ECO:0000256" key="11">
    <source>
        <dbReference type="PROSITE-ProRule" id="PRU01360"/>
    </source>
</evidence>
<dbReference type="OrthoDB" id="9775095at2"/>
<evidence type="ECO:0000256" key="1">
    <source>
        <dbReference type="ARBA" id="ARBA00004571"/>
    </source>
</evidence>
<keyword evidence="5 11" id="KW-0812">Transmembrane</keyword>
<dbReference type="SUPFAM" id="SSF56935">
    <property type="entry name" value="Porins"/>
    <property type="match status" value="1"/>
</dbReference>
<evidence type="ECO:0008006" key="18">
    <source>
        <dbReference type="Google" id="ProtNLM"/>
    </source>
</evidence>
<evidence type="ECO:0000259" key="14">
    <source>
        <dbReference type="Pfam" id="PF00593"/>
    </source>
</evidence>
<evidence type="ECO:0000256" key="9">
    <source>
        <dbReference type="ARBA" id="ARBA00023136"/>
    </source>
</evidence>
<evidence type="ECO:0000256" key="8">
    <source>
        <dbReference type="ARBA" id="ARBA00023077"/>
    </source>
</evidence>
<dbReference type="Pfam" id="PF00593">
    <property type="entry name" value="TonB_dep_Rec_b-barrel"/>
    <property type="match status" value="1"/>
</dbReference>
<keyword evidence="9 11" id="KW-0472">Membrane</keyword>
<keyword evidence="6" id="KW-0408">Iron</keyword>
<comment type="similarity">
    <text evidence="11 12">Belongs to the TonB-dependent receptor family.</text>
</comment>
<evidence type="ECO:0000256" key="4">
    <source>
        <dbReference type="ARBA" id="ARBA00022496"/>
    </source>
</evidence>
<evidence type="ECO:0000256" key="5">
    <source>
        <dbReference type="ARBA" id="ARBA00022692"/>
    </source>
</evidence>
<dbReference type="InterPro" id="IPR000531">
    <property type="entry name" value="Beta-barrel_TonB"/>
</dbReference>
<dbReference type="Proteomes" id="UP000027866">
    <property type="component" value="Unassembled WGS sequence"/>
</dbReference>